<name>A0A0E0JAR7_ORYNI</name>
<evidence type="ECO:0000313" key="4">
    <source>
        <dbReference type="Proteomes" id="UP000006591"/>
    </source>
</evidence>
<dbReference type="EnsemblPlants" id="ONIVA12G13390.2">
    <property type="protein sequence ID" value="ONIVA12G13390.2"/>
    <property type="gene ID" value="ONIVA12G13390"/>
</dbReference>
<sequence>MEKFFTQSALLCVLFLASSTVGGCFPLMEEEVQKNWQTLMAPILDVNLSSSGHESNQAGTLYIEPESYNDSQTHFSTWFTQGSNACPDMRCPGFESVFSSEIVPGMVINPVSTTSSDKQYITVRVSKDPNSGDWQVYYGFNGEARLTGYYPRSLFTSLSYKPVTIMFGGYAFKKEHKLPSPPMGSGNAPIKNAASFSSVKFFDAGGNSHQINSALRYISNCYRVSDFEHDGFFYGGPGNFC</sequence>
<evidence type="ECO:0000313" key="3">
    <source>
        <dbReference type="EnsemblPlants" id="ONIVA12G13390.2"/>
    </source>
</evidence>
<keyword evidence="4" id="KW-1185">Reference proteome</keyword>
<keyword evidence="1" id="KW-0732">Signal</keyword>
<dbReference type="HOGENOM" id="CLU_030538_3_1_1"/>
<dbReference type="PANTHER" id="PTHR31589:SF236">
    <property type="entry name" value="NEPROSIN DOMAIN-CONTAINING PROTEIN"/>
    <property type="match status" value="1"/>
</dbReference>
<accession>A0A0E0JAR7</accession>
<dbReference type="Pfam" id="PF03080">
    <property type="entry name" value="Neprosin"/>
    <property type="match status" value="1"/>
</dbReference>
<dbReference type="PROSITE" id="PS52045">
    <property type="entry name" value="NEPROSIN_PEP_CD"/>
    <property type="match status" value="1"/>
</dbReference>
<organism evidence="3">
    <name type="scientific">Oryza nivara</name>
    <name type="common">Indian wild rice</name>
    <name type="synonym">Oryza sativa f. spontanea</name>
    <dbReference type="NCBI Taxonomy" id="4536"/>
    <lineage>
        <taxon>Eukaryota</taxon>
        <taxon>Viridiplantae</taxon>
        <taxon>Streptophyta</taxon>
        <taxon>Embryophyta</taxon>
        <taxon>Tracheophyta</taxon>
        <taxon>Spermatophyta</taxon>
        <taxon>Magnoliopsida</taxon>
        <taxon>Liliopsida</taxon>
        <taxon>Poales</taxon>
        <taxon>Poaceae</taxon>
        <taxon>BOP clade</taxon>
        <taxon>Oryzoideae</taxon>
        <taxon>Oryzeae</taxon>
        <taxon>Oryzinae</taxon>
        <taxon>Oryza</taxon>
    </lineage>
</organism>
<dbReference type="InterPro" id="IPR004314">
    <property type="entry name" value="Neprosin"/>
</dbReference>
<reference evidence="3" key="2">
    <citation type="submission" date="2018-04" db="EMBL/GenBank/DDBJ databases">
        <title>OnivRS2 (Oryza nivara Reference Sequence Version 2).</title>
        <authorList>
            <person name="Zhang J."/>
            <person name="Kudrna D."/>
            <person name="Lee S."/>
            <person name="Talag J."/>
            <person name="Rajasekar S."/>
            <person name="Welchert J."/>
            <person name="Hsing Y.-I."/>
            <person name="Wing R.A."/>
        </authorList>
    </citation>
    <scope>NUCLEOTIDE SEQUENCE [LARGE SCALE GENOMIC DNA]</scope>
    <source>
        <strain evidence="3">SL10</strain>
    </source>
</reference>
<feature type="chain" id="PRO_5002363886" description="Neprosin PEP catalytic domain-containing protein" evidence="1">
    <location>
        <begin position="25"/>
        <end position="241"/>
    </location>
</feature>
<dbReference type="Proteomes" id="UP000006591">
    <property type="component" value="Chromosome 12"/>
</dbReference>
<evidence type="ECO:0000259" key="2">
    <source>
        <dbReference type="PROSITE" id="PS52045"/>
    </source>
</evidence>
<dbReference type="PROSITE" id="PS51257">
    <property type="entry name" value="PROKAR_LIPOPROTEIN"/>
    <property type="match status" value="1"/>
</dbReference>
<dbReference type="InterPro" id="IPR053168">
    <property type="entry name" value="Glutamic_endopeptidase"/>
</dbReference>
<dbReference type="PANTHER" id="PTHR31589">
    <property type="entry name" value="PROTEIN, PUTATIVE (DUF239)-RELATED-RELATED"/>
    <property type="match status" value="1"/>
</dbReference>
<feature type="domain" description="Neprosin PEP catalytic" evidence="2">
    <location>
        <begin position="1"/>
        <end position="241"/>
    </location>
</feature>
<reference evidence="3" key="1">
    <citation type="submission" date="2015-04" db="UniProtKB">
        <authorList>
            <consortium name="EnsemblPlants"/>
        </authorList>
    </citation>
    <scope>IDENTIFICATION</scope>
    <source>
        <strain evidence="3">SL10</strain>
    </source>
</reference>
<proteinExistence type="predicted"/>
<dbReference type="AlphaFoldDB" id="A0A0E0JAR7"/>
<evidence type="ECO:0000256" key="1">
    <source>
        <dbReference type="SAM" id="SignalP"/>
    </source>
</evidence>
<protein>
    <recommendedName>
        <fullName evidence="2">Neprosin PEP catalytic domain-containing protein</fullName>
    </recommendedName>
</protein>
<dbReference type="Gramene" id="ONIVA12G13390.2">
    <property type="protein sequence ID" value="ONIVA12G13390.2"/>
    <property type="gene ID" value="ONIVA12G13390"/>
</dbReference>
<feature type="signal peptide" evidence="1">
    <location>
        <begin position="1"/>
        <end position="24"/>
    </location>
</feature>